<sequence length="855" mass="97052">MITKDSSFDKSKYLLENFPKAIEEEWLEVYYQPIVRSVNGRVCEEEALVRWDDPIMGVLNPGEFVPILEAVNAIATLDLYVLEHVLEKMKAQDEMGLYLVTTSINVSQIDFYCCDIVEEFVKRVQAAGIDFGKIAVEVTESAVCRNNEQVLSQLERFQELGFKVWMDDYGSGSASPVMLQRVHFDLLKINVGVISRISSSDNTKIIITELVRMAIALGIETAAEGVEDQEQVDFLLEVGCSKMQGFYYCRPIPVEKIFARYKSGTQIGFENPDEAEYYSEVGKVSLYDLSFLSQDDDQYASYFDTIPMVITEANDEIIHFARGNRNFKRFIENNFPDAKEPYVYEFKKGKRGTGYYTFNAIRQCGQDGKRRIIDDRTRDGKTVQLLIQRIAVNKVSGMAALAIVILSVTDKPKKENDLTYNYVARALAEDYIYLYFVDMKTGEYVEYNPDGQNRDLSVEKSGKNFFKRIVSDAKKTVYSADLDMFTEAMTMENVASNLKEHGTFSLTYRMFIDMKPTYVNLKAVKVRSGEDRVIIGVNNVDVQMRRQETIERIKEERITYARITALSGDIISIYTVNPETNSYSMYKTSYMFQTLQLSSSGDDFFKDAIRDSTDVVYYEDLESFKRVFTKKNVLSTIDKEGIFVHTYRLCFDSNNPIYVTLKAALVEELDGTQLIVGIIDVDAQKRKELEYLNNLTVAEKKANIDELTGVKNKNAYAEAENLLNEQIKTGKVKDYAIVVCDMNGLKDVNDTLGHLAGDQFIKDGCMLICNAFAHSPVYRVGGDEFVVIAQGKDYSKLDYLIEKIDKANAENKAKGRVTMAVGAAHGKEGLTVGDVFEQADANMYIKKKRMKQGDI</sequence>
<dbReference type="Gene3D" id="3.30.70.270">
    <property type="match status" value="1"/>
</dbReference>
<dbReference type="NCBIfam" id="TIGR00254">
    <property type="entry name" value="GGDEF"/>
    <property type="match status" value="1"/>
</dbReference>
<dbReference type="CDD" id="cd01948">
    <property type="entry name" value="EAL"/>
    <property type="match status" value="1"/>
</dbReference>
<organism evidence="3 4">
    <name type="scientific">Pseudobutyrivibrio ruminis</name>
    <dbReference type="NCBI Taxonomy" id="46206"/>
    <lineage>
        <taxon>Bacteria</taxon>
        <taxon>Bacillati</taxon>
        <taxon>Bacillota</taxon>
        <taxon>Clostridia</taxon>
        <taxon>Lachnospirales</taxon>
        <taxon>Lachnospiraceae</taxon>
        <taxon>Pseudobutyrivibrio</taxon>
    </lineage>
</organism>
<dbReference type="AlphaFoldDB" id="A0A2G3E7W3"/>
<accession>A0A2G3E7W3</accession>
<dbReference type="EMBL" id="PDYH01000057">
    <property type="protein sequence ID" value="PHU39270.1"/>
    <property type="molecule type" value="Genomic_DNA"/>
</dbReference>
<dbReference type="Pfam" id="PF00990">
    <property type="entry name" value="GGDEF"/>
    <property type="match status" value="1"/>
</dbReference>
<dbReference type="InterPro" id="IPR050706">
    <property type="entry name" value="Cyclic-di-GMP_PDE-like"/>
</dbReference>
<evidence type="ECO:0000259" key="2">
    <source>
        <dbReference type="PROSITE" id="PS50887"/>
    </source>
</evidence>
<dbReference type="Pfam" id="PF00563">
    <property type="entry name" value="EAL"/>
    <property type="match status" value="1"/>
</dbReference>
<dbReference type="Gene3D" id="3.20.20.450">
    <property type="entry name" value="EAL domain"/>
    <property type="match status" value="1"/>
</dbReference>
<dbReference type="InterPro" id="IPR000160">
    <property type="entry name" value="GGDEF_dom"/>
</dbReference>
<gene>
    <name evidence="3" type="ORF">CSX00_11765</name>
</gene>
<dbReference type="InterPro" id="IPR035919">
    <property type="entry name" value="EAL_sf"/>
</dbReference>
<dbReference type="PROSITE" id="PS50883">
    <property type="entry name" value="EAL"/>
    <property type="match status" value="1"/>
</dbReference>
<proteinExistence type="predicted"/>
<evidence type="ECO:0000259" key="1">
    <source>
        <dbReference type="PROSITE" id="PS50883"/>
    </source>
</evidence>
<dbReference type="SUPFAM" id="SSF141868">
    <property type="entry name" value="EAL domain-like"/>
    <property type="match status" value="1"/>
</dbReference>
<dbReference type="SUPFAM" id="SSF55073">
    <property type="entry name" value="Nucleotide cyclase"/>
    <property type="match status" value="1"/>
</dbReference>
<dbReference type="RefSeq" id="WP_099413820.1">
    <property type="nucleotide sequence ID" value="NZ_PDYH01000057.1"/>
</dbReference>
<dbReference type="InterPro" id="IPR001633">
    <property type="entry name" value="EAL_dom"/>
</dbReference>
<name>A0A2G3E7W3_9FIRM</name>
<evidence type="ECO:0000313" key="4">
    <source>
        <dbReference type="Proteomes" id="UP000224317"/>
    </source>
</evidence>
<dbReference type="CDD" id="cd01949">
    <property type="entry name" value="GGDEF"/>
    <property type="match status" value="1"/>
</dbReference>
<dbReference type="InterPro" id="IPR043128">
    <property type="entry name" value="Rev_trsase/Diguanyl_cyclase"/>
</dbReference>
<reference evidence="3" key="1">
    <citation type="submission" date="2017-10" db="EMBL/GenBank/DDBJ databases">
        <title>Resolving the taxonomy of Roseburia spp., Eubacterium rectale and Agathobacter spp. through phylogenomic analysis.</title>
        <authorList>
            <person name="Sheridan P.O."/>
            <person name="Walker A.W."/>
            <person name="Duncan S.H."/>
            <person name="Scott K.P."/>
            <person name="Toole P.W.O."/>
            <person name="Luis P."/>
            <person name="Flint H.J."/>
        </authorList>
    </citation>
    <scope>NUCLEOTIDE SEQUENCE [LARGE SCALE GENOMIC DNA]</scope>
    <source>
        <strain evidence="3">JK10</strain>
    </source>
</reference>
<feature type="domain" description="EAL" evidence="1">
    <location>
        <begin position="11"/>
        <end position="265"/>
    </location>
</feature>
<dbReference type="GO" id="GO:0071111">
    <property type="term" value="F:cyclic-guanylate-specific phosphodiesterase activity"/>
    <property type="evidence" value="ECO:0007669"/>
    <property type="project" value="InterPro"/>
</dbReference>
<dbReference type="PROSITE" id="PS50887">
    <property type="entry name" value="GGDEF"/>
    <property type="match status" value="1"/>
</dbReference>
<dbReference type="SMART" id="SM00267">
    <property type="entry name" value="GGDEF"/>
    <property type="match status" value="1"/>
</dbReference>
<keyword evidence="4" id="KW-1185">Reference proteome</keyword>
<comment type="caution">
    <text evidence="3">The sequence shown here is derived from an EMBL/GenBank/DDBJ whole genome shotgun (WGS) entry which is preliminary data.</text>
</comment>
<evidence type="ECO:0000313" key="3">
    <source>
        <dbReference type="EMBL" id="PHU39270.1"/>
    </source>
</evidence>
<feature type="domain" description="GGDEF" evidence="2">
    <location>
        <begin position="733"/>
        <end position="855"/>
    </location>
</feature>
<dbReference type="PANTHER" id="PTHR33121">
    <property type="entry name" value="CYCLIC DI-GMP PHOSPHODIESTERASE PDEF"/>
    <property type="match status" value="1"/>
</dbReference>
<dbReference type="InterPro" id="IPR029787">
    <property type="entry name" value="Nucleotide_cyclase"/>
</dbReference>
<protein>
    <recommendedName>
        <fullName evidence="5">Diguanylate cyclase (GGDEF) domain-containing protein</fullName>
    </recommendedName>
</protein>
<dbReference type="Proteomes" id="UP000224317">
    <property type="component" value="Unassembled WGS sequence"/>
</dbReference>
<dbReference type="SMART" id="SM00052">
    <property type="entry name" value="EAL"/>
    <property type="match status" value="1"/>
</dbReference>
<dbReference type="PANTHER" id="PTHR33121:SF70">
    <property type="entry name" value="SIGNALING PROTEIN YKOW"/>
    <property type="match status" value="1"/>
</dbReference>
<evidence type="ECO:0008006" key="5">
    <source>
        <dbReference type="Google" id="ProtNLM"/>
    </source>
</evidence>